<reference evidence="2 3" key="1">
    <citation type="submission" date="2013-08" db="EMBL/GenBank/DDBJ databases">
        <authorList>
            <person name="Huang J."/>
            <person name="Wang G."/>
        </authorList>
    </citation>
    <scope>NUCLEOTIDE SEQUENCE [LARGE SCALE GENOMIC DNA]</scope>
    <source>
        <strain evidence="2 3">JSM 076056</strain>
    </source>
</reference>
<dbReference type="RefSeq" id="WP_026799142.1">
    <property type="nucleotide sequence ID" value="NZ_AULI01000001.1"/>
</dbReference>
<evidence type="ECO:0000313" key="3">
    <source>
        <dbReference type="Proteomes" id="UP000030528"/>
    </source>
</evidence>
<accession>A0A0A5IE11</accession>
<feature type="compositionally biased region" description="Basic and acidic residues" evidence="1">
    <location>
        <begin position="80"/>
        <end position="90"/>
    </location>
</feature>
<dbReference type="STRING" id="1385510.GCA_000425205_00332"/>
<organism evidence="2 3">
    <name type="scientific">Pontibacillus halophilus JSM 076056 = DSM 19796</name>
    <dbReference type="NCBI Taxonomy" id="1385510"/>
    <lineage>
        <taxon>Bacteria</taxon>
        <taxon>Bacillati</taxon>
        <taxon>Bacillota</taxon>
        <taxon>Bacilli</taxon>
        <taxon>Bacillales</taxon>
        <taxon>Bacillaceae</taxon>
        <taxon>Pontibacillus</taxon>
    </lineage>
</organism>
<comment type="caution">
    <text evidence="2">The sequence shown here is derived from an EMBL/GenBank/DDBJ whole genome shotgun (WGS) entry which is preliminary data.</text>
</comment>
<dbReference type="eggNOG" id="ENOG5031EVC">
    <property type="taxonomic scope" value="Bacteria"/>
</dbReference>
<sequence length="110" mass="12684">MIWWKKKRNPIVEELQEMKQELTELKKQASAPRHYHIHIHHMDVHQPKLDEVMFHLDNIDIDHLSGALNIGTNIGVSVGKKAEPSSEEPPKVTPSKTGYSIAFHTKEEEE</sequence>
<gene>
    <name evidence="2" type="ORF">N781_00730</name>
</gene>
<feature type="region of interest" description="Disordered" evidence="1">
    <location>
        <begin position="79"/>
        <end position="110"/>
    </location>
</feature>
<protein>
    <submittedName>
        <fullName evidence="2">Uncharacterized protein</fullName>
    </submittedName>
</protein>
<dbReference type="AlphaFoldDB" id="A0A0A5IE11"/>
<evidence type="ECO:0000313" key="2">
    <source>
        <dbReference type="EMBL" id="KGX94057.1"/>
    </source>
</evidence>
<dbReference type="Proteomes" id="UP000030528">
    <property type="component" value="Unassembled WGS sequence"/>
</dbReference>
<keyword evidence="3" id="KW-1185">Reference proteome</keyword>
<name>A0A0A5IE11_9BACI</name>
<dbReference type="OrthoDB" id="2620164at2"/>
<dbReference type="EMBL" id="AVPE01000001">
    <property type="protein sequence ID" value="KGX94057.1"/>
    <property type="molecule type" value="Genomic_DNA"/>
</dbReference>
<evidence type="ECO:0000256" key="1">
    <source>
        <dbReference type="SAM" id="MobiDB-lite"/>
    </source>
</evidence>
<proteinExistence type="predicted"/>